<accession>A0A3D5J4I5</accession>
<name>A0A3D5J4I5_9FLAO</name>
<feature type="signal peptide" evidence="1">
    <location>
        <begin position="1"/>
        <end position="22"/>
    </location>
</feature>
<dbReference type="InterPro" id="IPR045391">
    <property type="entry name" value="DUF6520"/>
</dbReference>
<keyword evidence="1" id="KW-0732">Signal</keyword>
<reference evidence="2 3" key="1">
    <citation type="journal article" date="2018" name="Nat. Biotechnol.">
        <title>A standardized bacterial taxonomy based on genome phylogeny substantially revises the tree of life.</title>
        <authorList>
            <person name="Parks D.H."/>
            <person name="Chuvochina M."/>
            <person name="Waite D.W."/>
            <person name="Rinke C."/>
            <person name="Skarshewski A."/>
            <person name="Chaumeil P.A."/>
            <person name="Hugenholtz P."/>
        </authorList>
    </citation>
    <scope>NUCLEOTIDE SEQUENCE [LARGE SCALE GENOMIC DNA]</scope>
    <source>
        <strain evidence="2">UBA9359</strain>
    </source>
</reference>
<dbReference type="EMBL" id="DPMF01000411">
    <property type="protein sequence ID" value="HCV82917.1"/>
    <property type="molecule type" value="Genomic_DNA"/>
</dbReference>
<protein>
    <recommendedName>
        <fullName evidence="4">Secreted protein</fullName>
    </recommendedName>
</protein>
<organism evidence="2 3">
    <name type="scientific">Zunongwangia profunda</name>
    <dbReference type="NCBI Taxonomy" id="398743"/>
    <lineage>
        <taxon>Bacteria</taxon>
        <taxon>Pseudomonadati</taxon>
        <taxon>Bacteroidota</taxon>
        <taxon>Flavobacteriia</taxon>
        <taxon>Flavobacteriales</taxon>
        <taxon>Flavobacteriaceae</taxon>
        <taxon>Zunongwangia</taxon>
    </lineage>
</organism>
<proteinExistence type="predicted"/>
<sequence>MKKLKVILPLLAIIFAIGVAFATVGDNSKTELQANDYVQLNGTWQAIPEQSCENGEFTCQVQLGQNGPVLDVYDERGDNQPKASASDMPTVIIP</sequence>
<comment type="caution">
    <text evidence="2">The sequence shown here is derived from an EMBL/GenBank/DDBJ whole genome shotgun (WGS) entry which is preliminary data.</text>
</comment>
<feature type="chain" id="PRO_5017550582" description="Secreted protein" evidence="1">
    <location>
        <begin position="23"/>
        <end position="94"/>
    </location>
</feature>
<evidence type="ECO:0008006" key="4">
    <source>
        <dbReference type="Google" id="ProtNLM"/>
    </source>
</evidence>
<dbReference type="Proteomes" id="UP000264330">
    <property type="component" value="Unassembled WGS sequence"/>
</dbReference>
<dbReference type="AlphaFoldDB" id="A0A3D5J4I5"/>
<evidence type="ECO:0000256" key="1">
    <source>
        <dbReference type="SAM" id="SignalP"/>
    </source>
</evidence>
<gene>
    <name evidence="2" type="ORF">DGQ38_17910</name>
</gene>
<dbReference type="Pfam" id="PF20130">
    <property type="entry name" value="DUF6520"/>
    <property type="match status" value="1"/>
</dbReference>
<evidence type="ECO:0000313" key="3">
    <source>
        <dbReference type="Proteomes" id="UP000264330"/>
    </source>
</evidence>
<evidence type="ECO:0000313" key="2">
    <source>
        <dbReference type="EMBL" id="HCV82917.1"/>
    </source>
</evidence>